<keyword evidence="4 7" id="KW-0812">Transmembrane</keyword>
<evidence type="ECO:0000256" key="6">
    <source>
        <dbReference type="ARBA" id="ARBA00023136"/>
    </source>
</evidence>
<feature type="transmembrane region" description="Helical" evidence="7">
    <location>
        <begin position="269"/>
        <end position="291"/>
    </location>
</feature>
<dbReference type="Proteomes" id="UP001056455">
    <property type="component" value="Chromosome"/>
</dbReference>
<accession>A0ABY4YWC4</accession>
<keyword evidence="2" id="KW-1003">Cell membrane</keyword>
<sequence length="420" mass="43824">MAMILLAVAVVVLLLLRVPVAFAILGPSVVYLVTTGSSLELGLRTAINGVDSWPLLAVPLFVLLGVIANHAGIADRLFDFALALLGRVRGGLAYVNIGSSVGFSWMSGSALADAAGLGSVQVPAMQREGYPARFAVGLTGASSLISPVMPPSIPAVVFASVAGVSTGALFAASVLPAFLIALGLVIYVWFWARRQTFLKTQAFRWQVVLATGKRAVAGLLTPVLVIGGILGGFFTPTEAAAAGCVYMLVLGFGYRTLRVRDLAPVLRNAAVTSAAIMVIIGATSLLGWILAKEQVPSAIAQWMTGLTDSPTVFLLLAVGLLIVLGAIMEPTSALVLSVPILLPVAKTFGIDPIHFGVIVVLTLMIGLLTPPVGPVAFVLSSVTKIPVREVFRGLLPFMVPLVSVVILLVFFPGLIWTPEL</sequence>
<feature type="transmembrane region" description="Helical" evidence="7">
    <location>
        <begin position="353"/>
        <end position="373"/>
    </location>
</feature>
<feature type="transmembrane region" description="Helical" evidence="7">
    <location>
        <begin position="168"/>
        <end position="192"/>
    </location>
</feature>
<evidence type="ECO:0000256" key="2">
    <source>
        <dbReference type="ARBA" id="ARBA00022475"/>
    </source>
</evidence>
<evidence type="ECO:0000256" key="4">
    <source>
        <dbReference type="ARBA" id="ARBA00022692"/>
    </source>
</evidence>
<dbReference type="RefSeq" id="WP_252594455.1">
    <property type="nucleotide sequence ID" value="NZ_CP099489.1"/>
</dbReference>
<evidence type="ECO:0000313" key="9">
    <source>
        <dbReference type="EMBL" id="USQ81071.1"/>
    </source>
</evidence>
<dbReference type="PANTHER" id="PTHR33362">
    <property type="entry name" value="SIALIC ACID TRAP TRANSPORTER PERMEASE PROTEIN SIAT-RELATED"/>
    <property type="match status" value="1"/>
</dbReference>
<evidence type="ECO:0000256" key="3">
    <source>
        <dbReference type="ARBA" id="ARBA00022519"/>
    </source>
</evidence>
<evidence type="ECO:0000313" key="10">
    <source>
        <dbReference type="Proteomes" id="UP001056455"/>
    </source>
</evidence>
<dbReference type="NCBIfam" id="TIGR00786">
    <property type="entry name" value="dctM"/>
    <property type="match status" value="1"/>
</dbReference>
<keyword evidence="6 7" id="KW-0472">Membrane</keyword>
<name>A0ABY4YWC4_9MICO</name>
<gene>
    <name evidence="9" type="ORF">NF556_05340</name>
</gene>
<feature type="transmembrane region" description="Helical" evidence="7">
    <location>
        <begin position="239"/>
        <end position="257"/>
    </location>
</feature>
<evidence type="ECO:0000256" key="7">
    <source>
        <dbReference type="SAM" id="Phobius"/>
    </source>
</evidence>
<dbReference type="InterPro" id="IPR010656">
    <property type="entry name" value="DctM"/>
</dbReference>
<organism evidence="9 10">
    <name type="scientific">Ornithinimicrobium faecis</name>
    <dbReference type="NCBI Taxonomy" id="2934158"/>
    <lineage>
        <taxon>Bacteria</taxon>
        <taxon>Bacillati</taxon>
        <taxon>Actinomycetota</taxon>
        <taxon>Actinomycetes</taxon>
        <taxon>Micrococcales</taxon>
        <taxon>Ornithinimicrobiaceae</taxon>
        <taxon>Ornithinimicrobium</taxon>
    </lineage>
</organism>
<feature type="transmembrane region" description="Helical" evidence="7">
    <location>
        <begin position="393"/>
        <end position="416"/>
    </location>
</feature>
<dbReference type="PANTHER" id="PTHR33362:SF3">
    <property type="entry name" value="SIALIC ACID TRAP TRANSPORTER PERMEASE PROTEIN SIAT"/>
    <property type="match status" value="1"/>
</dbReference>
<keyword evidence="5 7" id="KW-1133">Transmembrane helix</keyword>
<feature type="transmembrane region" description="Helical" evidence="7">
    <location>
        <begin position="213"/>
        <end position="233"/>
    </location>
</feature>
<reference evidence="9" key="1">
    <citation type="submission" date="2022-06" db="EMBL/GenBank/DDBJ databases">
        <title>Ornithinimicrobium HY1793.</title>
        <authorList>
            <person name="Huang Y."/>
        </authorList>
    </citation>
    <scope>NUCLEOTIDE SEQUENCE</scope>
    <source>
        <strain evidence="9">HY1793</strain>
    </source>
</reference>
<evidence type="ECO:0000256" key="5">
    <source>
        <dbReference type="ARBA" id="ARBA00022989"/>
    </source>
</evidence>
<dbReference type="Pfam" id="PF06808">
    <property type="entry name" value="DctM"/>
    <property type="match status" value="1"/>
</dbReference>
<feature type="domain" description="TRAP C4-dicarboxylate transport system permease DctM subunit" evidence="8">
    <location>
        <begin position="8"/>
        <end position="414"/>
    </location>
</feature>
<evidence type="ECO:0000259" key="8">
    <source>
        <dbReference type="Pfam" id="PF06808"/>
    </source>
</evidence>
<feature type="transmembrane region" description="Helical" evidence="7">
    <location>
        <begin position="311"/>
        <end position="341"/>
    </location>
</feature>
<dbReference type="InterPro" id="IPR004681">
    <property type="entry name" value="TRAP_DctM"/>
</dbReference>
<comment type="subcellular location">
    <subcellularLocation>
        <location evidence="1">Cell inner membrane</location>
        <topology evidence="1">Multi-pass membrane protein</topology>
    </subcellularLocation>
</comment>
<dbReference type="PIRSF" id="PIRSF006066">
    <property type="entry name" value="HI0050"/>
    <property type="match status" value="1"/>
</dbReference>
<feature type="transmembrane region" description="Helical" evidence="7">
    <location>
        <begin position="134"/>
        <end position="162"/>
    </location>
</feature>
<evidence type="ECO:0000256" key="1">
    <source>
        <dbReference type="ARBA" id="ARBA00004429"/>
    </source>
</evidence>
<proteinExistence type="predicted"/>
<keyword evidence="10" id="KW-1185">Reference proteome</keyword>
<protein>
    <submittedName>
        <fullName evidence="9">TRAP transporter large permease</fullName>
    </submittedName>
</protein>
<keyword evidence="3" id="KW-0997">Cell inner membrane</keyword>
<dbReference type="EMBL" id="CP099489">
    <property type="protein sequence ID" value="USQ81071.1"/>
    <property type="molecule type" value="Genomic_DNA"/>
</dbReference>
<feature type="transmembrane region" description="Helical" evidence="7">
    <location>
        <begin position="47"/>
        <end position="68"/>
    </location>
</feature>